<name>A0A7C0U629_9BACT</name>
<dbReference type="AlphaFoldDB" id="A0A7C0U629"/>
<dbReference type="InterPro" id="IPR006522">
    <property type="entry name" value="Phage_virion_morphogenesis"/>
</dbReference>
<dbReference type="EMBL" id="DQWS01000100">
    <property type="protein sequence ID" value="HDD52944.1"/>
    <property type="molecule type" value="Genomic_DNA"/>
</dbReference>
<comment type="caution">
    <text evidence="1">The sequence shown here is derived from an EMBL/GenBank/DDBJ whole genome shotgun (WGS) entry which is preliminary data.</text>
</comment>
<sequence length="179" mass="20488">MLQMKVEARDMEASNLLAALQERLANTRPLMEEIGLYLVSQTMLHFVQGGPGWPPLRPSTVARRRKGSAVPLRDTGRLMNSIAYKAENDIVTVGTNVQYAAVQQFGARRGQFGTQEVVQHVRAHLRRQHGRQVPVRAHERRRTIQMPWGDIPPRPFLYMTPQDEGRILRMVREHFELSG</sequence>
<accession>A0A7C0U629</accession>
<protein>
    <recommendedName>
        <fullName evidence="2">Phage virion morphogenesis protein</fullName>
    </recommendedName>
</protein>
<reference evidence="1" key="1">
    <citation type="journal article" date="2020" name="mSystems">
        <title>Genome- and Community-Level Interaction Insights into Carbon Utilization and Element Cycling Functions of Hydrothermarchaeota in Hydrothermal Sediment.</title>
        <authorList>
            <person name="Zhou Z."/>
            <person name="Liu Y."/>
            <person name="Xu W."/>
            <person name="Pan J."/>
            <person name="Luo Z.H."/>
            <person name="Li M."/>
        </authorList>
    </citation>
    <scope>NUCLEOTIDE SEQUENCE [LARGE SCALE GENOMIC DNA]</scope>
    <source>
        <strain evidence="1">HyVt-115</strain>
    </source>
</reference>
<gene>
    <name evidence="1" type="ORF">ENF32_02600</name>
</gene>
<evidence type="ECO:0008006" key="2">
    <source>
        <dbReference type="Google" id="ProtNLM"/>
    </source>
</evidence>
<evidence type="ECO:0000313" key="1">
    <source>
        <dbReference type="EMBL" id="HDD52944.1"/>
    </source>
</evidence>
<dbReference type="Proteomes" id="UP000885690">
    <property type="component" value="Unassembled WGS sequence"/>
</dbReference>
<proteinExistence type="predicted"/>
<dbReference type="Pfam" id="PF05069">
    <property type="entry name" value="Phage_tail_S"/>
    <property type="match status" value="1"/>
</dbReference>
<organism evidence="1">
    <name type="scientific">Thermosulfidibacter takaii</name>
    <dbReference type="NCBI Taxonomy" id="412593"/>
    <lineage>
        <taxon>Bacteria</taxon>
        <taxon>Pseudomonadati</taxon>
        <taxon>Thermosulfidibacterota</taxon>
        <taxon>Thermosulfidibacteria</taxon>
        <taxon>Thermosulfidibacterales</taxon>
        <taxon>Thermosulfidibacteraceae</taxon>
    </lineage>
</organism>